<keyword evidence="4" id="KW-0732">Signal</keyword>
<accession>X6PCU6</accession>
<feature type="domain" description="T-SNARE coiled-coil homology" evidence="5">
    <location>
        <begin position="28"/>
        <end position="90"/>
    </location>
</feature>
<dbReference type="PANTHER" id="PTHR19957">
    <property type="entry name" value="SYNTAXIN"/>
    <property type="match status" value="1"/>
</dbReference>
<comment type="caution">
    <text evidence="6">The sequence shown here is derived from an EMBL/GenBank/DDBJ whole genome shotgun (WGS) entry which is preliminary data.</text>
</comment>
<name>X6PCU6_RETFI</name>
<proteinExistence type="inferred from homology"/>
<evidence type="ECO:0000256" key="2">
    <source>
        <dbReference type="ARBA" id="ARBA00009063"/>
    </source>
</evidence>
<dbReference type="GO" id="GO:0000149">
    <property type="term" value="F:SNARE binding"/>
    <property type="evidence" value="ECO:0007669"/>
    <property type="project" value="TreeGrafter"/>
</dbReference>
<evidence type="ECO:0000259" key="5">
    <source>
        <dbReference type="PROSITE" id="PS50192"/>
    </source>
</evidence>
<dbReference type="CDD" id="cd15848">
    <property type="entry name" value="SNARE_syntaxin1-like"/>
    <property type="match status" value="1"/>
</dbReference>
<evidence type="ECO:0000313" key="7">
    <source>
        <dbReference type="Proteomes" id="UP000023152"/>
    </source>
</evidence>
<keyword evidence="3" id="KW-0812">Transmembrane</keyword>
<feature type="signal peptide" evidence="4">
    <location>
        <begin position="1"/>
        <end position="20"/>
    </location>
</feature>
<dbReference type="SUPFAM" id="SSF58038">
    <property type="entry name" value="SNARE fusion complex"/>
    <property type="match status" value="1"/>
</dbReference>
<keyword evidence="3" id="KW-0472">Membrane</keyword>
<keyword evidence="3" id="KW-1133">Transmembrane helix</keyword>
<comment type="similarity">
    <text evidence="2">Belongs to the syntaxin family.</text>
</comment>
<reference evidence="6 7" key="1">
    <citation type="journal article" date="2013" name="Curr. Biol.">
        <title>The Genome of the Foraminiferan Reticulomyxa filosa.</title>
        <authorList>
            <person name="Glockner G."/>
            <person name="Hulsmann N."/>
            <person name="Schleicher M."/>
            <person name="Noegel A.A."/>
            <person name="Eichinger L."/>
            <person name="Gallinger C."/>
            <person name="Pawlowski J."/>
            <person name="Sierra R."/>
            <person name="Euteneuer U."/>
            <person name="Pillet L."/>
            <person name="Moustafa A."/>
            <person name="Platzer M."/>
            <person name="Groth M."/>
            <person name="Szafranski K."/>
            <person name="Schliwa M."/>
        </authorList>
    </citation>
    <scope>NUCLEOTIDE SEQUENCE [LARGE SCALE GENOMIC DNA]</scope>
</reference>
<evidence type="ECO:0000256" key="1">
    <source>
        <dbReference type="ARBA" id="ARBA00004211"/>
    </source>
</evidence>
<sequence>MVNFIHFFLIFVILPSNINKKSVVLDRVAEIEERHEGILQIEQGVRDLQEMFNQLALLVDSQQEVLDQIENNVNQTLNYTEKGHKELQKAHEYQKSFRKRQCCLLAILFIAAIVILFMLKIIP</sequence>
<dbReference type="Gene3D" id="1.20.5.110">
    <property type="match status" value="1"/>
</dbReference>
<protein>
    <recommendedName>
        <fullName evidence="5">t-SNARE coiled-coil homology domain-containing protein</fullName>
    </recommendedName>
</protein>
<feature type="chain" id="PRO_5004976058" description="t-SNARE coiled-coil homology domain-containing protein" evidence="4">
    <location>
        <begin position="21"/>
        <end position="123"/>
    </location>
</feature>
<evidence type="ECO:0000256" key="4">
    <source>
        <dbReference type="SAM" id="SignalP"/>
    </source>
</evidence>
<dbReference type="GO" id="GO:0048278">
    <property type="term" value="P:vesicle docking"/>
    <property type="evidence" value="ECO:0007669"/>
    <property type="project" value="TreeGrafter"/>
</dbReference>
<dbReference type="OrthoDB" id="10255013at2759"/>
<dbReference type="EMBL" id="ASPP01001051">
    <property type="protein sequence ID" value="ETO36041.1"/>
    <property type="molecule type" value="Genomic_DNA"/>
</dbReference>
<dbReference type="PROSITE" id="PS00914">
    <property type="entry name" value="SYNTAXIN"/>
    <property type="match status" value="1"/>
</dbReference>
<feature type="transmembrane region" description="Helical" evidence="3">
    <location>
        <begin position="102"/>
        <end position="122"/>
    </location>
</feature>
<comment type="subcellular location">
    <subcellularLocation>
        <location evidence="1">Membrane</location>
        <topology evidence="1">Single-pass type IV membrane protein</topology>
    </subcellularLocation>
</comment>
<evidence type="ECO:0000313" key="6">
    <source>
        <dbReference type="EMBL" id="ETO36041.1"/>
    </source>
</evidence>
<dbReference type="GO" id="GO:0006886">
    <property type="term" value="P:intracellular protein transport"/>
    <property type="evidence" value="ECO:0007669"/>
    <property type="project" value="InterPro"/>
</dbReference>
<gene>
    <name evidence="6" type="ORF">RFI_01020</name>
</gene>
<dbReference type="GO" id="GO:0006887">
    <property type="term" value="P:exocytosis"/>
    <property type="evidence" value="ECO:0007669"/>
    <property type="project" value="TreeGrafter"/>
</dbReference>
<dbReference type="InterPro" id="IPR006012">
    <property type="entry name" value="Syntaxin/epimorphin_CS"/>
</dbReference>
<dbReference type="GO" id="GO:0005886">
    <property type="term" value="C:plasma membrane"/>
    <property type="evidence" value="ECO:0007669"/>
    <property type="project" value="TreeGrafter"/>
</dbReference>
<dbReference type="GO" id="GO:0031201">
    <property type="term" value="C:SNARE complex"/>
    <property type="evidence" value="ECO:0007669"/>
    <property type="project" value="TreeGrafter"/>
</dbReference>
<dbReference type="InterPro" id="IPR045242">
    <property type="entry name" value="Syntaxin"/>
</dbReference>
<dbReference type="GO" id="GO:0012505">
    <property type="term" value="C:endomembrane system"/>
    <property type="evidence" value="ECO:0007669"/>
    <property type="project" value="TreeGrafter"/>
</dbReference>
<dbReference type="Pfam" id="PF05739">
    <property type="entry name" value="SNARE"/>
    <property type="match status" value="1"/>
</dbReference>
<dbReference type="AlphaFoldDB" id="X6PCU6"/>
<evidence type="ECO:0000256" key="3">
    <source>
        <dbReference type="SAM" id="Phobius"/>
    </source>
</evidence>
<dbReference type="Proteomes" id="UP000023152">
    <property type="component" value="Unassembled WGS sequence"/>
</dbReference>
<dbReference type="OMA" id="GACHEEW"/>
<dbReference type="GO" id="GO:0006906">
    <property type="term" value="P:vesicle fusion"/>
    <property type="evidence" value="ECO:0007669"/>
    <property type="project" value="TreeGrafter"/>
</dbReference>
<keyword evidence="7" id="KW-1185">Reference proteome</keyword>
<dbReference type="GO" id="GO:0005484">
    <property type="term" value="F:SNAP receptor activity"/>
    <property type="evidence" value="ECO:0007669"/>
    <property type="project" value="InterPro"/>
</dbReference>
<dbReference type="InterPro" id="IPR000727">
    <property type="entry name" value="T_SNARE_dom"/>
</dbReference>
<organism evidence="6 7">
    <name type="scientific">Reticulomyxa filosa</name>
    <dbReference type="NCBI Taxonomy" id="46433"/>
    <lineage>
        <taxon>Eukaryota</taxon>
        <taxon>Sar</taxon>
        <taxon>Rhizaria</taxon>
        <taxon>Retaria</taxon>
        <taxon>Foraminifera</taxon>
        <taxon>Monothalamids</taxon>
        <taxon>Reticulomyxidae</taxon>
        <taxon>Reticulomyxa</taxon>
    </lineage>
</organism>
<dbReference type="PANTHER" id="PTHR19957:SF307">
    <property type="entry name" value="PROTEIN SSO1-RELATED"/>
    <property type="match status" value="1"/>
</dbReference>
<dbReference type="PROSITE" id="PS50192">
    <property type="entry name" value="T_SNARE"/>
    <property type="match status" value="1"/>
</dbReference>
<dbReference type="SMART" id="SM00397">
    <property type="entry name" value="t_SNARE"/>
    <property type="match status" value="1"/>
</dbReference>